<comment type="caution">
    <text evidence="10">The sequence shown here is derived from an EMBL/GenBank/DDBJ whole genome shotgun (WGS) entry which is preliminary data.</text>
</comment>
<evidence type="ECO:0000313" key="11">
    <source>
        <dbReference type="Proteomes" id="UP001383192"/>
    </source>
</evidence>
<dbReference type="Proteomes" id="UP001383192">
    <property type="component" value="Unassembled WGS sequence"/>
</dbReference>
<dbReference type="EMBL" id="JAYKXP010000016">
    <property type="protein sequence ID" value="KAK7049591.1"/>
    <property type="molecule type" value="Genomic_DNA"/>
</dbReference>
<dbReference type="InterPro" id="IPR016197">
    <property type="entry name" value="Chromo-like_dom_sf"/>
</dbReference>
<feature type="compositionally biased region" description="Basic and acidic residues" evidence="8">
    <location>
        <begin position="133"/>
        <end position="149"/>
    </location>
</feature>
<dbReference type="CDD" id="cd18983">
    <property type="entry name" value="CBD_MSL3_like"/>
    <property type="match status" value="1"/>
</dbReference>
<dbReference type="GO" id="GO:0035267">
    <property type="term" value="C:NuA4 histone acetyltransferase complex"/>
    <property type="evidence" value="ECO:0007669"/>
    <property type="project" value="TreeGrafter"/>
</dbReference>
<dbReference type="PROSITE" id="PS51640">
    <property type="entry name" value="MRG"/>
    <property type="match status" value="1"/>
</dbReference>
<dbReference type="InterPro" id="IPR026541">
    <property type="entry name" value="MRG_dom"/>
</dbReference>
<dbReference type="SUPFAM" id="SSF54160">
    <property type="entry name" value="Chromo domain-like"/>
    <property type="match status" value="1"/>
</dbReference>
<dbReference type="Pfam" id="PF22732">
    <property type="entry name" value="MSL3_chromo-like"/>
    <property type="match status" value="1"/>
</dbReference>
<dbReference type="Gene3D" id="2.30.30.140">
    <property type="match status" value="1"/>
</dbReference>
<evidence type="ECO:0000256" key="3">
    <source>
        <dbReference type="ARBA" id="ARBA00018505"/>
    </source>
</evidence>
<comment type="subcellular location">
    <subcellularLocation>
        <location evidence="1">Nucleus</location>
    </subcellularLocation>
</comment>
<evidence type="ECO:0000313" key="10">
    <source>
        <dbReference type="EMBL" id="KAK7049591.1"/>
    </source>
</evidence>
<feature type="region of interest" description="Disordered" evidence="8">
    <location>
        <begin position="117"/>
        <end position="149"/>
    </location>
</feature>
<dbReference type="AlphaFoldDB" id="A0AAW0DAQ5"/>
<dbReference type="InterPro" id="IPR008676">
    <property type="entry name" value="MRG"/>
</dbReference>
<dbReference type="PANTHER" id="PTHR10880">
    <property type="entry name" value="MORTALITY FACTOR 4-LIKE PROTEIN"/>
    <property type="match status" value="1"/>
</dbReference>
<keyword evidence="11" id="KW-1185">Reference proteome</keyword>
<gene>
    <name evidence="10" type="primary">EAF3</name>
    <name evidence="10" type="ORF">VNI00_005622</name>
</gene>
<evidence type="ECO:0000256" key="8">
    <source>
        <dbReference type="SAM" id="MobiDB-lite"/>
    </source>
</evidence>
<dbReference type="PANTHER" id="PTHR10880:SF15">
    <property type="entry name" value="MSL COMPLEX SUBUNIT 3"/>
    <property type="match status" value="1"/>
</dbReference>
<protein>
    <recommendedName>
        <fullName evidence="3">Chromatin modification-related protein EAF3</fullName>
    </recommendedName>
</protein>
<evidence type="ECO:0000256" key="6">
    <source>
        <dbReference type="ARBA" id="ARBA00023163"/>
    </source>
</evidence>
<proteinExistence type="inferred from homology"/>
<dbReference type="GO" id="GO:0006355">
    <property type="term" value="P:regulation of DNA-templated transcription"/>
    <property type="evidence" value="ECO:0007669"/>
    <property type="project" value="InterPro"/>
</dbReference>
<name>A0AAW0DAQ5_9AGAR</name>
<evidence type="ECO:0000259" key="9">
    <source>
        <dbReference type="SMART" id="SM00298"/>
    </source>
</evidence>
<sequence length="336" mass="38547">MAEASSSQPTYSVNERCLCYHGPLIYEAKILNVEVNDTTPNAKSGQMGPHYYVHYKGWKQTWDEWVPTDRLLKWEESNIAKQKALQQHAQAANAASAKQSHTKGKSFYLMCKGRAGTSRDRENTSTVGTRTGTRKDGARGTKRAREDDDTLRRSEMKLTVPEILKVTLVDDWEAVTKNNQLVTLPRNPTALDILKEFEDHVKANRPEGQVTQLRLMDNTTDYAYDTIYFDRALGSNLLYRFERPQYAGIRKQYITGQTVKVGEEKEMSVVYGAEHLLRMLVSLPQLIMNSQMDAESVGLIRDYVNELLKYMETHKDRIFQKEYETATVPYQNLSRS</sequence>
<dbReference type="InterPro" id="IPR038217">
    <property type="entry name" value="MRG_C_sf"/>
</dbReference>
<accession>A0AAW0DAQ5</accession>
<evidence type="ECO:0000256" key="4">
    <source>
        <dbReference type="ARBA" id="ARBA00022853"/>
    </source>
</evidence>
<dbReference type="Gene3D" id="1.10.274.30">
    <property type="entry name" value="MRG domain"/>
    <property type="match status" value="1"/>
</dbReference>
<dbReference type="PIRSF" id="PIRSF038133">
    <property type="entry name" value="HAT_Nua4_EAF3/MRG15"/>
    <property type="match status" value="1"/>
</dbReference>
<dbReference type="InterPro" id="IPR000953">
    <property type="entry name" value="Chromo/chromo_shadow_dom"/>
</dbReference>
<reference evidence="10 11" key="1">
    <citation type="submission" date="2024-01" db="EMBL/GenBank/DDBJ databases">
        <title>A draft genome for a cacao thread blight-causing isolate of Paramarasmius palmivorus.</title>
        <authorList>
            <person name="Baruah I.K."/>
            <person name="Bukari Y."/>
            <person name="Amoako-Attah I."/>
            <person name="Meinhardt L.W."/>
            <person name="Bailey B.A."/>
            <person name="Cohen S.P."/>
        </authorList>
    </citation>
    <scope>NUCLEOTIDE SEQUENCE [LARGE SCALE GENOMIC DNA]</scope>
    <source>
        <strain evidence="10 11">GH-12</strain>
    </source>
</reference>
<evidence type="ECO:0000256" key="1">
    <source>
        <dbReference type="ARBA" id="ARBA00004123"/>
    </source>
</evidence>
<dbReference type="GO" id="GO:0032221">
    <property type="term" value="C:Rpd3S complex"/>
    <property type="evidence" value="ECO:0007669"/>
    <property type="project" value="TreeGrafter"/>
</dbReference>
<evidence type="ECO:0000256" key="7">
    <source>
        <dbReference type="ARBA" id="ARBA00023242"/>
    </source>
</evidence>
<keyword evidence="4" id="KW-0156">Chromatin regulator</keyword>
<dbReference type="Pfam" id="PF05712">
    <property type="entry name" value="MRG"/>
    <property type="match status" value="1"/>
</dbReference>
<keyword evidence="6" id="KW-0804">Transcription</keyword>
<keyword evidence="5" id="KW-0805">Transcription regulation</keyword>
<dbReference type="SMART" id="SM00298">
    <property type="entry name" value="CHROMO"/>
    <property type="match status" value="1"/>
</dbReference>
<organism evidence="10 11">
    <name type="scientific">Paramarasmius palmivorus</name>
    <dbReference type="NCBI Taxonomy" id="297713"/>
    <lineage>
        <taxon>Eukaryota</taxon>
        <taxon>Fungi</taxon>
        <taxon>Dikarya</taxon>
        <taxon>Basidiomycota</taxon>
        <taxon>Agaricomycotina</taxon>
        <taxon>Agaricomycetes</taxon>
        <taxon>Agaricomycetidae</taxon>
        <taxon>Agaricales</taxon>
        <taxon>Marasmiineae</taxon>
        <taxon>Marasmiaceae</taxon>
        <taxon>Paramarasmius</taxon>
    </lineage>
</organism>
<evidence type="ECO:0000256" key="2">
    <source>
        <dbReference type="ARBA" id="ARBA00009093"/>
    </source>
</evidence>
<feature type="domain" description="Chromo" evidence="9">
    <location>
        <begin position="25"/>
        <end position="87"/>
    </location>
</feature>
<dbReference type="InterPro" id="IPR053820">
    <property type="entry name" value="MSL3_chromo-like"/>
</dbReference>
<comment type="similarity">
    <text evidence="2">Belongs to the MRG family.</text>
</comment>
<evidence type="ECO:0000256" key="5">
    <source>
        <dbReference type="ARBA" id="ARBA00023015"/>
    </source>
</evidence>
<keyword evidence="7" id="KW-0539">Nucleus</keyword>
<dbReference type="GO" id="GO:0006338">
    <property type="term" value="P:chromatin remodeling"/>
    <property type="evidence" value="ECO:0007669"/>
    <property type="project" value="UniProtKB-ARBA"/>
</dbReference>